<evidence type="ECO:0008006" key="6">
    <source>
        <dbReference type="Google" id="ProtNLM"/>
    </source>
</evidence>
<dbReference type="InterPro" id="IPR011010">
    <property type="entry name" value="DNA_brk_join_enz"/>
</dbReference>
<dbReference type="Gene3D" id="1.10.443.10">
    <property type="entry name" value="Intergrase catalytic core"/>
    <property type="match status" value="1"/>
</dbReference>
<dbReference type="GO" id="GO:0003677">
    <property type="term" value="F:DNA binding"/>
    <property type="evidence" value="ECO:0007669"/>
    <property type="project" value="InterPro"/>
</dbReference>
<evidence type="ECO:0000313" key="4">
    <source>
        <dbReference type="Proteomes" id="UP001189792"/>
    </source>
</evidence>
<dbReference type="Proteomes" id="UP001190491">
    <property type="component" value="Unassembled WGS sequence"/>
</dbReference>
<dbReference type="EMBL" id="CAUDKO010000015">
    <property type="protein sequence ID" value="CAJ0894423.1"/>
    <property type="molecule type" value="Genomic_DNA"/>
</dbReference>
<dbReference type="AlphaFoldDB" id="A0AAD2C5H1"/>
<dbReference type="Proteomes" id="UP001189792">
    <property type="component" value="Unassembled WGS sequence"/>
</dbReference>
<evidence type="ECO:0000313" key="2">
    <source>
        <dbReference type="EMBL" id="CAJ0894423.1"/>
    </source>
</evidence>
<dbReference type="Pfam" id="PF13009">
    <property type="entry name" value="Integrase_2"/>
    <property type="match status" value="1"/>
</dbReference>
<name>A0AAD2C5H1_9RALS</name>
<dbReference type="EMBL" id="CAUDLI010000015">
    <property type="protein sequence ID" value="CAJ0904252.1"/>
    <property type="molecule type" value="Genomic_DNA"/>
</dbReference>
<dbReference type="SUPFAM" id="SSF56349">
    <property type="entry name" value="DNA breaking-rejoining enzymes"/>
    <property type="match status" value="1"/>
</dbReference>
<evidence type="ECO:0000313" key="5">
    <source>
        <dbReference type="Proteomes" id="UP001190491"/>
    </source>
</evidence>
<accession>A0AAD2C5H1</accession>
<proteinExistence type="predicted"/>
<dbReference type="GO" id="GO:0015074">
    <property type="term" value="P:DNA integration"/>
    <property type="evidence" value="ECO:0007669"/>
    <property type="project" value="InterPro"/>
</dbReference>
<dbReference type="InterPro" id="IPR013762">
    <property type="entry name" value="Integrase-like_cat_sf"/>
</dbReference>
<dbReference type="GO" id="GO:0006310">
    <property type="term" value="P:DNA recombination"/>
    <property type="evidence" value="ECO:0007669"/>
    <property type="project" value="UniProtKB-KW"/>
</dbReference>
<gene>
    <name evidence="3" type="ORF">R77564_05062</name>
    <name evidence="2" type="ORF">R77567_04526</name>
</gene>
<keyword evidence="1" id="KW-0233">DNA recombination</keyword>
<reference evidence="2 4" key="1">
    <citation type="submission" date="2023-07" db="EMBL/GenBank/DDBJ databases">
        <authorList>
            <person name="Peeters C."/>
        </authorList>
    </citation>
    <scope>NUCLEOTIDE SEQUENCE</scope>
    <source>
        <strain evidence="3 4">LMG 32965</strain>
        <strain evidence="2">R-77567</strain>
    </source>
</reference>
<protein>
    <recommendedName>
        <fullName evidence="6">Integrase</fullName>
    </recommendedName>
</protein>
<comment type="caution">
    <text evidence="2">The sequence shown here is derived from an EMBL/GenBank/DDBJ whole genome shotgun (WGS) entry which is preliminary data.</text>
</comment>
<evidence type="ECO:0000256" key="1">
    <source>
        <dbReference type="ARBA" id="ARBA00023172"/>
    </source>
</evidence>
<dbReference type="InterPro" id="IPR024965">
    <property type="entry name" value="Putative_integrase"/>
</dbReference>
<sequence length="1105" mass="125526">MPNEIKVFKSEINGRDIRLNLDTDRFTWTHVPGTVEMAELIADWERVRIDLLWKHFETPHNESCITAFASSAQGSLRYFKRNVVVEAFGIAIEGNKRQIAQYIYRHALDRQVEVLRSLKPANWRELESTVGVHAIRALFPVDLGRLVAAAGSLSALVEVIQEQLANNTVPRHHSATYRELVMMLRGRGWLLFPAAYGDWMTGGNVRWQSFYQQGYAGSLYPLLDEVARHLTNARGQRTDKTALGMMMLAITSVLSMEDLSRNIIDAAEELFYATKLSAQASSSWVARRPGHVRSAAVGLRQMWNRHYPEKAFKATRKQQEKHNPNLLRTRGEYHWVSLARPDMEPWVQPLAAFIEERRGARTKSGPIADLNWFVDFLLSLEAPPQRPEDIDRHQHIHDPTLRNNNTLMTRLRASGLASKRHQRILRIAREFFSWYPDWLHRNGRKEIARRFKNPVTEMERVTHDNAPTGTHRRALPSWVLNELRRTLTEDDFALPRSFAADAVPVFDAVEKKVSRVWWPGTAIALTILLDLPLRSHQARWLDSGELDELYYDHRAGKEVTNINPNATVGRRESCLRLLNDPASQAEWVGMYVNTNKTALYDGRSPNGYVIPWVSKQTAELVYRMQEWNQRYLPPLAAPVTYTNEGLGKSTFAKVDRKLLPQVAPLLRDPKQPQSSIPVSRAKMARLWVAVLHETEKRVRIERNIPDFELTRLDESGKRTWKVDLHTLRVSGISAMIENGVPLEVVSQFVAGHATLVMTLWYTKFAPAKLRQEIERASELAEKEADFIGGRSFADHVEEFSPFLISKEASGRAVYDPAFASLKEHTGLWTINADGICPGTSCSTGGERQPGASEHEPVPGGRRCGLCRYWITGPAFMLGQMAAVNNLAYEIRQKGLALKAERDRLIEAEDRGERTSARYIRDRIEMTERELSIDLAEWQARYGYAMASSELMDGYLKMRDCLHRDETPALPMVTANSPDDLKTTLQEADEFLLMEYVTQTSEFMPGFRNQRAMQDKHVLLAQLLAANGIPANYLVTLSGEQRDSAANLLSATLLRFVAAQEMRRLASGEVKLSEIDGLEPAVREVAAPDTLLLSPKKRRPISLKEV</sequence>
<dbReference type="RefSeq" id="WP_173004204.1">
    <property type="nucleotide sequence ID" value="NZ_CAUDKO010000015.1"/>
</dbReference>
<evidence type="ECO:0000313" key="3">
    <source>
        <dbReference type="EMBL" id="CAJ0904252.1"/>
    </source>
</evidence>
<organism evidence="2 5">
    <name type="scientific">Ralstonia flatus</name>
    <dbReference type="NCBI Taxonomy" id="3058601"/>
    <lineage>
        <taxon>Bacteria</taxon>
        <taxon>Pseudomonadati</taxon>
        <taxon>Pseudomonadota</taxon>
        <taxon>Betaproteobacteria</taxon>
        <taxon>Burkholderiales</taxon>
        <taxon>Burkholderiaceae</taxon>
        <taxon>Ralstonia</taxon>
    </lineage>
</organism>
<keyword evidence="4" id="KW-1185">Reference proteome</keyword>